<dbReference type="PROSITE" id="PS00170">
    <property type="entry name" value="CSA_PPIASE_1"/>
    <property type="match status" value="1"/>
</dbReference>
<organism evidence="5">
    <name type="scientific">marine metagenome</name>
    <dbReference type="NCBI Taxonomy" id="408172"/>
    <lineage>
        <taxon>unclassified sequences</taxon>
        <taxon>metagenomes</taxon>
        <taxon>ecological metagenomes</taxon>
    </lineage>
</organism>
<sequence length="167" mass="17978">MVEMTTSKGVITLELDAKSAPVTVANFLEYVKSGHYDGTIFHRVIPGFVIQGGGMESGMREKATRTPIENEADNGLKNLTGTICMARTNDPHSATSQFFINLKDNSFLDHTEKSTSGWGYAVFGRVTSGMDVVEAIAAVQTGNAGHHQDVPLEDIVVEKASISDSKD</sequence>
<dbReference type="InterPro" id="IPR020892">
    <property type="entry name" value="Cyclophilin-type_PPIase_CS"/>
</dbReference>
<dbReference type="PANTHER" id="PTHR43246">
    <property type="entry name" value="PEPTIDYL-PROLYL CIS-TRANS ISOMERASE CYP38, CHLOROPLASTIC"/>
    <property type="match status" value="1"/>
</dbReference>
<proteinExistence type="predicted"/>
<dbReference type="InterPro" id="IPR029000">
    <property type="entry name" value="Cyclophilin-like_dom_sf"/>
</dbReference>
<dbReference type="InterPro" id="IPR044665">
    <property type="entry name" value="E_coli_cyclophilin_A-like"/>
</dbReference>
<protein>
    <recommendedName>
        <fullName evidence="1">peptidylprolyl isomerase</fullName>
        <ecNumber evidence="1">5.2.1.8</ecNumber>
    </recommendedName>
</protein>
<dbReference type="InterPro" id="IPR024936">
    <property type="entry name" value="Cyclophilin-type_PPIase"/>
</dbReference>
<dbReference type="CDD" id="cd01920">
    <property type="entry name" value="cyclophilin_EcCYP_like"/>
    <property type="match status" value="1"/>
</dbReference>
<dbReference type="EMBL" id="UINC01078200">
    <property type="protein sequence ID" value="SVC19051.1"/>
    <property type="molecule type" value="Genomic_DNA"/>
</dbReference>
<evidence type="ECO:0000256" key="2">
    <source>
        <dbReference type="ARBA" id="ARBA00023110"/>
    </source>
</evidence>
<dbReference type="GO" id="GO:0006457">
    <property type="term" value="P:protein folding"/>
    <property type="evidence" value="ECO:0007669"/>
    <property type="project" value="InterPro"/>
</dbReference>
<dbReference type="Pfam" id="PF00160">
    <property type="entry name" value="Pro_isomerase"/>
    <property type="match status" value="1"/>
</dbReference>
<keyword evidence="2" id="KW-0697">Rotamase</keyword>
<gene>
    <name evidence="5" type="ORF">METZ01_LOCUS271905</name>
</gene>
<reference evidence="5" key="1">
    <citation type="submission" date="2018-05" db="EMBL/GenBank/DDBJ databases">
        <authorList>
            <person name="Lanie J.A."/>
            <person name="Ng W.-L."/>
            <person name="Kazmierczak K.M."/>
            <person name="Andrzejewski T.M."/>
            <person name="Davidsen T.M."/>
            <person name="Wayne K.J."/>
            <person name="Tettelin H."/>
            <person name="Glass J.I."/>
            <person name="Rusch D."/>
            <person name="Podicherti R."/>
            <person name="Tsui H.-C.T."/>
            <person name="Winkler M.E."/>
        </authorList>
    </citation>
    <scope>NUCLEOTIDE SEQUENCE</scope>
</reference>
<evidence type="ECO:0000259" key="4">
    <source>
        <dbReference type="PROSITE" id="PS50072"/>
    </source>
</evidence>
<name>A0A382K8K3_9ZZZZ</name>
<keyword evidence="3" id="KW-0413">Isomerase</keyword>
<dbReference type="AlphaFoldDB" id="A0A382K8K3"/>
<dbReference type="GO" id="GO:0003755">
    <property type="term" value="F:peptidyl-prolyl cis-trans isomerase activity"/>
    <property type="evidence" value="ECO:0007669"/>
    <property type="project" value="UniProtKB-KW"/>
</dbReference>
<dbReference type="SUPFAM" id="SSF50891">
    <property type="entry name" value="Cyclophilin-like"/>
    <property type="match status" value="1"/>
</dbReference>
<dbReference type="InterPro" id="IPR002130">
    <property type="entry name" value="Cyclophilin-type_PPIase_dom"/>
</dbReference>
<evidence type="ECO:0000256" key="1">
    <source>
        <dbReference type="ARBA" id="ARBA00013194"/>
    </source>
</evidence>
<dbReference type="PROSITE" id="PS50072">
    <property type="entry name" value="CSA_PPIASE_2"/>
    <property type="match status" value="1"/>
</dbReference>
<evidence type="ECO:0000313" key="5">
    <source>
        <dbReference type="EMBL" id="SVC19051.1"/>
    </source>
</evidence>
<evidence type="ECO:0000256" key="3">
    <source>
        <dbReference type="ARBA" id="ARBA00023235"/>
    </source>
</evidence>
<dbReference type="EC" id="5.2.1.8" evidence="1"/>
<accession>A0A382K8K3</accession>
<dbReference type="Gene3D" id="2.40.100.10">
    <property type="entry name" value="Cyclophilin-like"/>
    <property type="match status" value="1"/>
</dbReference>
<feature type="domain" description="PPIase cyclophilin-type" evidence="4">
    <location>
        <begin position="1"/>
        <end position="162"/>
    </location>
</feature>
<dbReference type="PIRSF" id="PIRSF001467">
    <property type="entry name" value="Peptidylpro_ismrse"/>
    <property type="match status" value="1"/>
</dbReference>
<dbReference type="PRINTS" id="PR00153">
    <property type="entry name" value="CSAPPISMRASE"/>
</dbReference>